<evidence type="ECO:0000313" key="5">
    <source>
        <dbReference type="Proteomes" id="UP000068447"/>
    </source>
</evidence>
<gene>
    <name evidence="4" type="ORF">AT746_00140</name>
</gene>
<dbReference type="InterPro" id="IPR036291">
    <property type="entry name" value="NAD(P)-bd_dom_sf"/>
</dbReference>
<dbReference type="Gene3D" id="3.40.50.720">
    <property type="entry name" value="NAD(P)-binding Rossmann-like Domain"/>
    <property type="match status" value="1"/>
</dbReference>
<evidence type="ECO:0000313" key="4">
    <source>
        <dbReference type="EMBL" id="ALS96840.1"/>
    </source>
</evidence>
<dbReference type="RefSeq" id="WP_062474739.1">
    <property type="nucleotide sequence ID" value="NZ_CP013650.1"/>
</dbReference>
<dbReference type="KEGG" id="lal:AT746_00140"/>
<dbReference type="InterPro" id="IPR051317">
    <property type="entry name" value="Gfo/Idh/MocA_oxidoreduct"/>
</dbReference>
<dbReference type="AlphaFoldDB" id="A0A0U3AV86"/>
<feature type="domain" description="Gfo/Idh/MocA-like oxidoreductase N-terminal" evidence="2">
    <location>
        <begin position="1"/>
        <end position="119"/>
    </location>
</feature>
<dbReference type="STRING" id="1526571.AT746_00140"/>
<dbReference type="Pfam" id="PF01408">
    <property type="entry name" value="GFO_IDH_MocA"/>
    <property type="match status" value="1"/>
</dbReference>
<evidence type="ECO:0000259" key="2">
    <source>
        <dbReference type="Pfam" id="PF01408"/>
    </source>
</evidence>
<dbReference type="SUPFAM" id="SSF55347">
    <property type="entry name" value="Glyceraldehyde-3-phosphate dehydrogenase-like, C-terminal domain"/>
    <property type="match status" value="1"/>
</dbReference>
<sequence>MKIALIGLGDIAQKAYLPMLAGRQATEWILCSRNARTLAHLTAQYGFSQSCTDYRELPRHQIDAVMIHAATEVHYSLARFFLDLGIPTFVDKPLCDSYAGCESLYELAAQNNTPLFVGFNRRYLPLITEQTGPPGETKLQASELRAVRWEKHRHNMPGNLRSMIFDDFIHVLDSVNLTGELHHAPLQLTAQFAQKKLARIDCHWQYDGRIFEASMDRQFGATCERIRLGYRNKTLELDSLVSGHWLEAGEKRAVNLADWTPMLAGKGFYAMLEHWLDVVARGDLQSCSVDRNLSSHLLCEKLCDELEKQRQGSST</sequence>
<dbReference type="Proteomes" id="UP000068447">
    <property type="component" value="Chromosome"/>
</dbReference>
<dbReference type="InterPro" id="IPR000683">
    <property type="entry name" value="Gfo/Idh/MocA-like_OxRdtase_N"/>
</dbReference>
<reference evidence="4 5" key="1">
    <citation type="submission" date="2015-12" db="EMBL/GenBank/DDBJ databases">
        <title>Complete genome of Lacimicrobium alkaliphilum KCTC 32984.</title>
        <authorList>
            <person name="Kim S.-G."/>
            <person name="Lee Y.-J."/>
        </authorList>
    </citation>
    <scope>NUCLEOTIDE SEQUENCE [LARGE SCALE GENOMIC DNA]</scope>
    <source>
        <strain evidence="4 5">YelD216</strain>
    </source>
</reference>
<dbReference type="Pfam" id="PF21378">
    <property type="entry name" value="YceM-like_C"/>
    <property type="match status" value="1"/>
</dbReference>
<evidence type="ECO:0000256" key="1">
    <source>
        <dbReference type="ARBA" id="ARBA00022729"/>
    </source>
</evidence>
<protein>
    <submittedName>
        <fullName evidence="4">Uncharacterized protein</fullName>
    </submittedName>
</protein>
<feature type="domain" description="YceM-like C-terminal" evidence="3">
    <location>
        <begin position="137"/>
        <end position="238"/>
    </location>
</feature>
<dbReference type="PANTHER" id="PTHR43708">
    <property type="entry name" value="CONSERVED EXPRESSED OXIDOREDUCTASE (EUROFUNG)"/>
    <property type="match status" value="1"/>
</dbReference>
<keyword evidence="5" id="KW-1185">Reference proteome</keyword>
<evidence type="ECO:0000259" key="3">
    <source>
        <dbReference type="Pfam" id="PF21378"/>
    </source>
</evidence>
<dbReference type="OrthoDB" id="9781031at2"/>
<dbReference type="Gene3D" id="3.30.360.10">
    <property type="entry name" value="Dihydrodipicolinate Reductase, domain 2"/>
    <property type="match status" value="1"/>
</dbReference>
<accession>A0A0U3AV86</accession>
<dbReference type="GO" id="GO:0000166">
    <property type="term" value="F:nucleotide binding"/>
    <property type="evidence" value="ECO:0007669"/>
    <property type="project" value="InterPro"/>
</dbReference>
<organism evidence="4 5">
    <name type="scientific">Lacimicrobium alkaliphilum</name>
    <dbReference type="NCBI Taxonomy" id="1526571"/>
    <lineage>
        <taxon>Bacteria</taxon>
        <taxon>Pseudomonadati</taxon>
        <taxon>Pseudomonadota</taxon>
        <taxon>Gammaproteobacteria</taxon>
        <taxon>Alteromonadales</taxon>
        <taxon>Alteromonadaceae</taxon>
        <taxon>Lacimicrobium</taxon>
    </lineage>
</organism>
<dbReference type="SUPFAM" id="SSF51735">
    <property type="entry name" value="NAD(P)-binding Rossmann-fold domains"/>
    <property type="match status" value="1"/>
</dbReference>
<keyword evidence="1" id="KW-0732">Signal</keyword>
<dbReference type="EMBL" id="CP013650">
    <property type="protein sequence ID" value="ALS96840.1"/>
    <property type="molecule type" value="Genomic_DNA"/>
</dbReference>
<name>A0A0U3AV86_9ALTE</name>
<dbReference type="InterPro" id="IPR048477">
    <property type="entry name" value="YceM-like_C"/>
</dbReference>
<proteinExistence type="predicted"/>
<dbReference type="PANTHER" id="PTHR43708:SF4">
    <property type="entry name" value="OXIDOREDUCTASE YCEM-RELATED"/>
    <property type="match status" value="1"/>
</dbReference>